<dbReference type="PANTHER" id="PTHR16301:SF20">
    <property type="entry name" value="IMPACT FAMILY MEMBER YIGZ"/>
    <property type="match status" value="1"/>
</dbReference>
<name>A0ABT1AX21_9FLAO</name>
<dbReference type="EMBL" id="JAMXIB010000001">
    <property type="protein sequence ID" value="MCO5723748.1"/>
    <property type="molecule type" value="Genomic_DNA"/>
</dbReference>
<dbReference type="SUPFAM" id="SSF54211">
    <property type="entry name" value="Ribosomal protein S5 domain 2-like"/>
    <property type="match status" value="1"/>
</dbReference>
<gene>
    <name evidence="4" type="ORF">NG653_02690</name>
</gene>
<comment type="caution">
    <text evidence="4">The sequence shown here is derived from an EMBL/GenBank/DDBJ whole genome shotgun (WGS) entry which is preliminary data.</text>
</comment>
<accession>A0ABT1AX21</accession>
<dbReference type="RefSeq" id="WP_252740115.1">
    <property type="nucleotide sequence ID" value="NZ_JAMXIB010000001.1"/>
</dbReference>
<sequence>MSEGGQTHKTLAGPSGPFPLREKKSKFMGYAFPAKTREEAEASLTALKKEHHGATHVCYAYRIGPLPGAVRVSDDGEPAYSAGAPILGKIESSGLTDVLVCVVRYYGGTKLGVGGLIQAYRNAAGLALENAVVLEVEPVEVLGLLFEYERLDAVMRFIAQNQLELRSQQMALDCALELAVPPADLDRVLEGLRSLGPLTIKIHGTRD</sequence>
<organism evidence="4 5">
    <name type="scientific">Robiginitalea marina</name>
    <dbReference type="NCBI Taxonomy" id="2954105"/>
    <lineage>
        <taxon>Bacteria</taxon>
        <taxon>Pseudomonadati</taxon>
        <taxon>Bacteroidota</taxon>
        <taxon>Flavobacteriia</taxon>
        <taxon>Flavobacteriales</taxon>
        <taxon>Flavobacteriaceae</taxon>
        <taxon>Robiginitalea</taxon>
    </lineage>
</organism>
<evidence type="ECO:0000259" key="3">
    <source>
        <dbReference type="Pfam" id="PF01205"/>
    </source>
</evidence>
<dbReference type="InterPro" id="IPR023582">
    <property type="entry name" value="Impact"/>
</dbReference>
<keyword evidence="5" id="KW-1185">Reference proteome</keyword>
<comment type="similarity">
    <text evidence="1">Belongs to the IMPACT family.</text>
</comment>
<evidence type="ECO:0000313" key="5">
    <source>
        <dbReference type="Proteomes" id="UP001206312"/>
    </source>
</evidence>
<dbReference type="InterPro" id="IPR036956">
    <property type="entry name" value="Impact_N_sf"/>
</dbReference>
<reference evidence="4 5" key="1">
    <citation type="submission" date="2022-06" db="EMBL/GenBank/DDBJ databases">
        <authorList>
            <person name="Xuan X."/>
        </authorList>
    </citation>
    <scope>NUCLEOTIDE SEQUENCE [LARGE SCALE GENOMIC DNA]</scope>
    <source>
        <strain evidence="4 5">2V75</strain>
    </source>
</reference>
<evidence type="ECO:0000256" key="1">
    <source>
        <dbReference type="ARBA" id="ARBA00007665"/>
    </source>
</evidence>
<feature type="region of interest" description="Disordered" evidence="2">
    <location>
        <begin position="1"/>
        <end position="20"/>
    </location>
</feature>
<protein>
    <submittedName>
        <fullName evidence="4">YigZ family protein</fullName>
    </submittedName>
</protein>
<proteinExistence type="inferred from homology"/>
<dbReference type="PANTHER" id="PTHR16301">
    <property type="entry name" value="IMPACT-RELATED"/>
    <property type="match status" value="1"/>
</dbReference>
<dbReference type="Gene3D" id="3.30.230.30">
    <property type="entry name" value="Impact, N-terminal domain"/>
    <property type="match status" value="1"/>
</dbReference>
<dbReference type="Pfam" id="PF01205">
    <property type="entry name" value="Impact_N"/>
    <property type="match status" value="1"/>
</dbReference>
<evidence type="ECO:0000313" key="4">
    <source>
        <dbReference type="EMBL" id="MCO5723748.1"/>
    </source>
</evidence>
<dbReference type="InterPro" id="IPR001498">
    <property type="entry name" value="Impact_N"/>
</dbReference>
<evidence type="ECO:0000256" key="2">
    <source>
        <dbReference type="SAM" id="MobiDB-lite"/>
    </source>
</evidence>
<feature type="domain" description="Impact N-terminal" evidence="3">
    <location>
        <begin position="23"/>
        <end position="127"/>
    </location>
</feature>
<dbReference type="InterPro" id="IPR020568">
    <property type="entry name" value="Ribosomal_Su5_D2-typ_SF"/>
</dbReference>
<dbReference type="Proteomes" id="UP001206312">
    <property type="component" value="Unassembled WGS sequence"/>
</dbReference>